<accession>A0A518F0A2</accession>
<dbReference type="SUPFAM" id="SSF88659">
    <property type="entry name" value="Sigma3 and sigma4 domains of RNA polymerase sigma factors"/>
    <property type="match status" value="1"/>
</dbReference>
<dbReference type="InterPro" id="IPR036388">
    <property type="entry name" value="WH-like_DNA-bd_sf"/>
</dbReference>
<evidence type="ECO:0000259" key="6">
    <source>
        <dbReference type="Pfam" id="PF08281"/>
    </source>
</evidence>
<evidence type="ECO:0000256" key="1">
    <source>
        <dbReference type="ARBA" id="ARBA00010641"/>
    </source>
</evidence>
<keyword evidence="2" id="KW-0805">Transcription regulation</keyword>
<evidence type="ECO:0000256" key="2">
    <source>
        <dbReference type="ARBA" id="ARBA00023015"/>
    </source>
</evidence>
<dbReference type="InterPro" id="IPR039425">
    <property type="entry name" value="RNA_pol_sigma-70-like"/>
</dbReference>
<keyword evidence="3" id="KW-0731">Sigma factor</keyword>
<keyword evidence="8" id="KW-1185">Reference proteome</keyword>
<dbReference type="SUPFAM" id="SSF88946">
    <property type="entry name" value="Sigma2 domain of RNA polymerase sigma factors"/>
    <property type="match status" value="1"/>
</dbReference>
<evidence type="ECO:0000313" key="7">
    <source>
        <dbReference type="EMBL" id="QDV09755.1"/>
    </source>
</evidence>
<protein>
    <submittedName>
        <fullName evidence="7">RNA polymerase sigma factor SigM</fullName>
    </submittedName>
</protein>
<dbReference type="Gene3D" id="1.10.10.10">
    <property type="entry name" value="Winged helix-like DNA-binding domain superfamily/Winged helix DNA-binding domain"/>
    <property type="match status" value="1"/>
</dbReference>
<dbReference type="InterPro" id="IPR013249">
    <property type="entry name" value="RNA_pol_sigma70_r4_t2"/>
</dbReference>
<keyword evidence="4" id="KW-0804">Transcription</keyword>
<evidence type="ECO:0000256" key="4">
    <source>
        <dbReference type="ARBA" id="ARBA00023163"/>
    </source>
</evidence>
<dbReference type="InterPro" id="IPR013324">
    <property type="entry name" value="RNA_pol_sigma_r3/r4-like"/>
</dbReference>
<dbReference type="Proteomes" id="UP000320390">
    <property type="component" value="Chromosome"/>
</dbReference>
<evidence type="ECO:0000313" key="8">
    <source>
        <dbReference type="Proteomes" id="UP000320390"/>
    </source>
</evidence>
<reference evidence="7 8" key="1">
    <citation type="submission" date="2019-02" db="EMBL/GenBank/DDBJ databases">
        <title>Deep-cultivation of Planctomycetes and their phenomic and genomic characterization uncovers novel biology.</title>
        <authorList>
            <person name="Wiegand S."/>
            <person name="Jogler M."/>
            <person name="Boedeker C."/>
            <person name="Pinto D."/>
            <person name="Vollmers J."/>
            <person name="Rivas-Marin E."/>
            <person name="Kohn T."/>
            <person name="Peeters S.H."/>
            <person name="Heuer A."/>
            <person name="Rast P."/>
            <person name="Oberbeckmann S."/>
            <person name="Bunk B."/>
            <person name="Jeske O."/>
            <person name="Meyerdierks A."/>
            <person name="Storesund J.E."/>
            <person name="Kallscheuer N."/>
            <person name="Luecker S."/>
            <person name="Lage O.M."/>
            <person name="Pohl T."/>
            <person name="Merkel B.J."/>
            <person name="Hornburger P."/>
            <person name="Mueller R.-W."/>
            <person name="Bruemmer F."/>
            <person name="Labrenz M."/>
            <person name="Spormann A.M."/>
            <person name="Op den Camp H."/>
            <person name="Overmann J."/>
            <person name="Amann R."/>
            <person name="Jetten M.S.M."/>
            <person name="Mascher T."/>
            <person name="Medema M.H."/>
            <person name="Devos D.P."/>
            <person name="Kaster A.-K."/>
            <person name="Ovreas L."/>
            <person name="Rohde M."/>
            <person name="Galperin M.Y."/>
            <person name="Jogler C."/>
        </authorList>
    </citation>
    <scope>NUCLEOTIDE SEQUENCE [LARGE SCALE GENOMIC DNA]</scope>
    <source>
        <strain evidence="7 8">Poly30</strain>
    </source>
</reference>
<dbReference type="EMBL" id="CP036434">
    <property type="protein sequence ID" value="QDV09755.1"/>
    <property type="molecule type" value="Genomic_DNA"/>
</dbReference>
<name>A0A518F0A2_9BACT</name>
<dbReference type="AlphaFoldDB" id="A0A518F0A2"/>
<dbReference type="OrthoDB" id="9780299at2"/>
<gene>
    <name evidence="7" type="primary">sigM</name>
    <name evidence="7" type="ORF">Poly30_53150</name>
</gene>
<feature type="domain" description="RNA polymerase sigma-70 region 2" evidence="5">
    <location>
        <begin position="20"/>
        <end position="85"/>
    </location>
</feature>
<sequence length="194" mass="22094">MPHHSTSLPMPSEPSGAWELIAAYRLSVVKFLQRKCRDIHQAEDLAHDTLIKAARYGNALAHVARPGAWLMQIAANVQRDFVRKEIRHRLLPPTDDLFHEVIGTEPIPGESPGANYYEVDGQRFAEDLLVAEIRELWNGMSVRDRTVLSSYYREGGSAELAAANCGIDRNLVKIRLFRARRRLEADLRRRLDRA</sequence>
<dbReference type="GO" id="GO:0006352">
    <property type="term" value="P:DNA-templated transcription initiation"/>
    <property type="evidence" value="ECO:0007669"/>
    <property type="project" value="InterPro"/>
</dbReference>
<proteinExistence type="inferred from homology"/>
<comment type="similarity">
    <text evidence="1">Belongs to the sigma-70 factor family. ECF subfamily.</text>
</comment>
<evidence type="ECO:0000259" key="5">
    <source>
        <dbReference type="Pfam" id="PF04542"/>
    </source>
</evidence>
<dbReference type="Pfam" id="PF04542">
    <property type="entry name" value="Sigma70_r2"/>
    <property type="match status" value="1"/>
</dbReference>
<dbReference type="Gene3D" id="1.10.1740.10">
    <property type="match status" value="1"/>
</dbReference>
<dbReference type="PANTHER" id="PTHR43133:SF51">
    <property type="entry name" value="RNA POLYMERASE SIGMA FACTOR"/>
    <property type="match status" value="1"/>
</dbReference>
<dbReference type="GO" id="GO:0016987">
    <property type="term" value="F:sigma factor activity"/>
    <property type="evidence" value="ECO:0007669"/>
    <property type="project" value="UniProtKB-KW"/>
</dbReference>
<dbReference type="PANTHER" id="PTHR43133">
    <property type="entry name" value="RNA POLYMERASE ECF-TYPE SIGMA FACTO"/>
    <property type="match status" value="1"/>
</dbReference>
<dbReference type="InterPro" id="IPR013325">
    <property type="entry name" value="RNA_pol_sigma_r2"/>
</dbReference>
<dbReference type="Pfam" id="PF08281">
    <property type="entry name" value="Sigma70_r4_2"/>
    <property type="match status" value="1"/>
</dbReference>
<evidence type="ECO:0000256" key="3">
    <source>
        <dbReference type="ARBA" id="ARBA00023082"/>
    </source>
</evidence>
<feature type="domain" description="RNA polymerase sigma factor 70 region 4 type 2" evidence="6">
    <location>
        <begin position="132"/>
        <end position="183"/>
    </location>
</feature>
<organism evidence="7 8">
    <name type="scientific">Saltatorellus ferox</name>
    <dbReference type="NCBI Taxonomy" id="2528018"/>
    <lineage>
        <taxon>Bacteria</taxon>
        <taxon>Pseudomonadati</taxon>
        <taxon>Planctomycetota</taxon>
        <taxon>Planctomycetia</taxon>
        <taxon>Planctomycetia incertae sedis</taxon>
        <taxon>Saltatorellus</taxon>
    </lineage>
</organism>
<dbReference type="GO" id="GO:0003677">
    <property type="term" value="F:DNA binding"/>
    <property type="evidence" value="ECO:0007669"/>
    <property type="project" value="InterPro"/>
</dbReference>
<dbReference type="InterPro" id="IPR007627">
    <property type="entry name" value="RNA_pol_sigma70_r2"/>
</dbReference>